<keyword evidence="24" id="KW-0325">Glycoprotein</keyword>
<accession>Q5K6J0</accession>
<evidence type="ECO:0000256" key="3">
    <source>
        <dbReference type="ARBA" id="ARBA00004505"/>
    </source>
</evidence>
<evidence type="ECO:0000256" key="22">
    <source>
        <dbReference type="ARBA" id="ARBA00023136"/>
    </source>
</evidence>
<comment type="subcellular location">
    <subcellularLocation>
        <location evidence="3">Host cell membrane</location>
        <topology evidence="3">Peripheral membrane protein</topology>
    </subcellularLocation>
    <subcellularLocation>
        <location evidence="1">Host cell membrane</location>
        <topology evidence="1">Single-pass type I membrane protein</topology>
    </subcellularLocation>
    <subcellularLocation>
        <location evidence="2">Host endosome membrane</location>
        <topology evidence="2">Peripheral membrane protein</topology>
    </subcellularLocation>
    <subcellularLocation>
        <location evidence="5">Host endosome membrane</location>
        <topology evidence="5">Single-pass type I membrane protein</topology>
    </subcellularLocation>
    <subcellularLocation>
        <location evidence="6">Virion membrane</location>
        <topology evidence="6">Peripheral membrane protein</topology>
    </subcellularLocation>
    <subcellularLocation>
        <location evidence="4">Virion membrane</location>
        <topology evidence="4">Single-pass type I membrane protein</topology>
    </subcellularLocation>
</comment>
<keyword evidence="9 26" id="KW-0945">Host-virus interaction</keyword>
<dbReference type="FunFam" id="1.10.287.210:FF:000001">
    <property type="entry name" value="Envelope glycoprotein gp160"/>
    <property type="match status" value="1"/>
</dbReference>
<evidence type="ECO:0000256" key="16">
    <source>
        <dbReference type="ARBA" id="ARBA00022844"/>
    </source>
</evidence>
<feature type="transmembrane region" description="Helical" evidence="26">
    <location>
        <begin position="503"/>
        <end position="528"/>
    </location>
</feature>
<dbReference type="Pfam" id="PF00517">
    <property type="entry name" value="GP41"/>
    <property type="match status" value="1"/>
</dbReference>
<evidence type="ECO:0000256" key="24">
    <source>
        <dbReference type="ARBA" id="ARBA00023180"/>
    </source>
</evidence>
<evidence type="ECO:0000256" key="19">
    <source>
        <dbReference type="ARBA" id="ARBA00022989"/>
    </source>
</evidence>
<reference evidence="29 30" key="1">
    <citation type="journal article" date="2004" name="AIDS Res. Hum. Retroviruses">
        <title>Complete genome analysis of one of the earliest SIVcpzPtt strains from Gabon (SIVcpzGAB2).</title>
        <authorList>
            <person name="Bibollet-Ruche F."/>
            <person name="Gao F."/>
            <person name="Bailes E."/>
            <person name="Saragosti S."/>
            <person name="Delaporte E."/>
            <person name="Peeters M."/>
            <person name="Shaw G.M."/>
            <person name="Hahn B.H."/>
            <person name="Sharp P.M."/>
        </authorList>
    </citation>
    <scope>NUCLEOTIDE SEQUENCE [LARGE SCALE GENOMIC DNA]</scope>
    <source>
        <strain evidence="29">SIVcpzGAB2</strain>
    </source>
</reference>
<evidence type="ECO:0000256" key="15">
    <source>
        <dbReference type="ARBA" id="ARBA00022804"/>
    </source>
</evidence>
<protein>
    <recommendedName>
        <fullName evidence="26">Envelope glycoprotein gp160</fullName>
    </recommendedName>
    <component>
        <recommendedName>
            <fullName evidence="26">Surface protein gp120</fullName>
            <shortName evidence="26">SU</shortName>
        </recommendedName>
        <alternativeName>
            <fullName evidence="26">Glycoprotein 120</fullName>
            <shortName evidence="26">gp120</shortName>
        </alternativeName>
    </component>
    <component>
        <recommendedName>
            <fullName evidence="26">Transmembrane protein gp41</fullName>
            <shortName evidence="26">TM</shortName>
        </recommendedName>
    </component>
</protein>
<organism evidence="29 30">
    <name type="scientific">Simian immunodeficiency virus</name>
    <name type="common">SIV</name>
    <dbReference type="NCBI Taxonomy" id="11723"/>
    <lineage>
        <taxon>Viruses</taxon>
        <taxon>Riboviria</taxon>
        <taxon>Pararnavirae</taxon>
        <taxon>Artverviricota</taxon>
        <taxon>Revtraviricetes</taxon>
        <taxon>Ortervirales</taxon>
        <taxon>Retroviridae</taxon>
        <taxon>Orthoretrovirinae</taxon>
        <taxon>Lentivirus</taxon>
        <taxon>Lentivirus simimdef</taxon>
    </lineage>
</organism>
<evidence type="ECO:0000256" key="26">
    <source>
        <dbReference type="RuleBase" id="RU363095"/>
    </source>
</evidence>
<evidence type="ECO:0000256" key="10">
    <source>
        <dbReference type="ARBA" id="ARBA00022595"/>
    </source>
</evidence>
<keyword evidence="18 26" id="KW-0261">Viral envelope protein</keyword>
<evidence type="ECO:0000256" key="13">
    <source>
        <dbReference type="ARBA" id="ARBA00022703"/>
    </source>
</evidence>
<dbReference type="InterPro" id="IPR036377">
    <property type="entry name" value="Gp120_core_sf"/>
</dbReference>
<keyword evidence="10 26" id="KW-1162">Viral penetration into host cytoplasm</keyword>
<evidence type="ECO:0000256" key="4">
    <source>
        <dbReference type="ARBA" id="ARBA00004563"/>
    </source>
</evidence>
<dbReference type="InterPro" id="IPR000328">
    <property type="entry name" value="GP41-like"/>
</dbReference>
<dbReference type="Gene3D" id="1.10.287.210">
    <property type="match status" value="1"/>
</dbReference>
<keyword evidence="16 26" id="KW-0946">Virion</keyword>
<evidence type="ECO:0000256" key="23">
    <source>
        <dbReference type="ARBA" id="ARBA00023157"/>
    </source>
</evidence>
<dbReference type="Gene3D" id="2.170.40.20">
    <property type="entry name" value="Human immunodeficiency virus 1, Gp160, envelope glycoprotein"/>
    <property type="match status" value="2"/>
</dbReference>
<gene>
    <name evidence="29" type="primary">env</name>
</gene>
<dbReference type="InterPro" id="IPR000777">
    <property type="entry name" value="HIV1_Gp120"/>
</dbReference>
<evidence type="ECO:0000256" key="8">
    <source>
        <dbReference type="ARBA" id="ARBA00022511"/>
    </source>
</evidence>
<dbReference type="GO" id="GO:0039663">
    <property type="term" value="P:membrane fusion involved in viral entry into host cell"/>
    <property type="evidence" value="ECO:0007669"/>
    <property type="project" value="UniProtKB-KW"/>
</dbReference>
<keyword evidence="8 26" id="KW-1032">Host cell membrane</keyword>
<evidence type="ECO:0000259" key="27">
    <source>
        <dbReference type="Pfam" id="PF00516"/>
    </source>
</evidence>
<evidence type="ECO:0000256" key="14">
    <source>
        <dbReference type="ARBA" id="ARBA00022729"/>
    </source>
</evidence>
<name>Q5K6J0_SIV</name>
<evidence type="ECO:0000256" key="21">
    <source>
        <dbReference type="ARBA" id="ARBA00023054"/>
    </source>
</evidence>
<sequence length="856" mass="96100">MKVMGKTRRRWQPYCIIMALIIPCLKTESDQWWVTVYYGVPVWKEATTPLFCAANATALKEEPHNIWATQACVPTDPSPEEVILINVTEEFNVWDNAMVEQMQEDITSLWDQSLRPCVKLNPLCVQLTCTSINATGNETNATGNGIEKDGLAQDMRNCTFNTTTELRDKKQQIYSLFWKNDLVGTNNTFRLINCNTTAITQACPKTSFEPIPIHYCAPAGFALLKCNDKDYPGKGKCKNVSTVHCTHGIKPTVTTQLILNGSLAEEEEVVFRTKNMTAPGLSDTVIVQLKRAIPINCSRPGNNTGRAINLSPGTTFFNTEALIGNPRKASCHLNGTLWNNILNRIKQKIKNSTTWHRGDITFTKHPGGDPEVVNFMFNCGGEFFYCNTSRLITCNSSDTSEYILPCKIRQVVNSWMRVGKGIFAPPRRGTITCNSTITGLLLEVQNGTGNNTEVYLSGGDMRDIWRSELYKYKIVKIEPLGVAPTKAKRYTVAKALDRSKRAAFGLGALFLGFLGAAGSTMGAASVMLTVQARNLLSGIVQQQNNLLRAIEAQQHLLQLSVWGIKQLQARVLAVERYLKDQQVLALWGCSGKTVCYSTVPWNTSWNSNKSYEDIWSNLTWQQWDKLVENHTGTIFQLLQRAHEQQNSNEKELLELDQWSSLWNWFDITNWLWYIKMFIILVGGVIGLRIVIGVVNIIRRSRQGYSPLSFQTLIPATGGPEVPEGIGGGGGEQDRGRSVRLVSGFLALCWDDIRNLTIFLYRLLRDCLSVLWSLLEQLGQQVLRGLRLLRELLSQLKGIGQYWLQELRTSAISLLDTTAIIVAERTDTIIEVATRIGRGILHIPRRIRQGLERALLE</sequence>
<keyword evidence="12 26" id="KW-0812">Transmembrane</keyword>
<proteinExistence type="predicted"/>
<dbReference type="GO" id="GO:0055036">
    <property type="term" value="C:virion membrane"/>
    <property type="evidence" value="ECO:0007669"/>
    <property type="project" value="UniProtKB-SubCell"/>
</dbReference>
<keyword evidence="17 26" id="KW-1043">Host membrane</keyword>
<dbReference type="GO" id="GO:0044175">
    <property type="term" value="C:host cell endosome membrane"/>
    <property type="evidence" value="ECO:0007669"/>
    <property type="project" value="UniProtKB-SubCell"/>
</dbReference>
<evidence type="ECO:0000256" key="17">
    <source>
        <dbReference type="ARBA" id="ARBA00022870"/>
    </source>
</evidence>
<comment type="domain">
    <text evidence="26">The 17 amino acids long immunosuppressive region is present in many retroviral envelope proteins. Synthetic peptides derived from this relatively conserved sequence inhibit immune function in vitro and in vivo.</text>
</comment>
<keyword evidence="13 26" id="KW-0053">Apoptosis</keyword>
<comment type="caution">
    <text evidence="26">Lacks conserved residue(s) required for the propagation of feature annotation.</text>
</comment>
<dbReference type="Pfam" id="PF00516">
    <property type="entry name" value="GP120"/>
    <property type="match status" value="1"/>
</dbReference>
<feature type="domain" description="Human immunodeficiency virus 1 envelope glycoprotein Gp120" evidence="27">
    <location>
        <begin position="33"/>
        <end position="493"/>
    </location>
</feature>
<evidence type="ECO:0000313" key="29">
    <source>
        <dbReference type="EMBL" id="AAM34560.1"/>
    </source>
</evidence>
<evidence type="ECO:0000256" key="6">
    <source>
        <dbReference type="ARBA" id="ARBA00004650"/>
    </source>
</evidence>
<keyword evidence="11 26" id="KW-0165">Cleavage on pair of basic residues</keyword>
<evidence type="ECO:0000256" key="5">
    <source>
        <dbReference type="ARBA" id="ARBA00004578"/>
    </source>
</evidence>
<evidence type="ECO:0000256" key="9">
    <source>
        <dbReference type="ARBA" id="ARBA00022581"/>
    </source>
</evidence>
<evidence type="ECO:0000256" key="1">
    <source>
        <dbReference type="ARBA" id="ARBA00004402"/>
    </source>
</evidence>
<dbReference type="SUPFAM" id="SSF56502">
    <property type="entry name" value="gp120 core"/>
    <property type="match status" value="2"/>
</dbReference>
<evidence type="ECO:0000256" key="25">
    <source>
        <dbReference type="ARBA" id="ARBA00023296"/>
    </source>
</evidence>
<keyword evidence="21" id="KW-0175">Coiled coil</keyword>
<dbReference type="GO" id="GO:0046718">
    <property type="term" value="P:symbiont entry into host cell"/>
    <property type="evidence" value="ECO:0007669"/>
    <property type="project" value="UniProtKB-KW"/>
</dbReference>
<dbReference type="GO" id="GO:0019031">
    <property type="term" value="C:viral envelope"/>
    <property type="evidence" value="ECO:0007669"/>
    <property type="project" value="UniProtKB-KW"/>
</dbReference>
<dbReference type="GO" id="GO:0019062">
    <property type="term" value="P:virion attachment to host cell"/>
    <property type="evidence" value="ECO:0007669"/>
    <property type="project" value="UniProtKB-UniRule"/>
</dbReference>
<evidence type="ECO:0000256" key="2">
    <source>
        <dbReference type="ARBA" id="ARBA00004433"/>
    </source>
</evidence>
<evidence type="ECO:0000259" key="28">
    <source>
        <dbReference type="Pfam" id="PF00517"/>
    </source>
</evidence>
<dbReference type="GO" id="GO:0020002">
    <property type="term" value="C:host cell plasma membrane"/>
    <property type="evidence" value="ECO:0007669"/>
    <property type="project" value="UniProtKB-SubCell"/>
</dbReference>
<keyword evidence="23" id="KW-1015">Disulfide bond</keyword>
<evidence type="ECO:0000256" key="20">
    <source>
        <dbReference type="ARBA" id="ARBA00023046"/>
    </source>
</evidence>
<organismHost>
    <name type="scientific">Cercopithecidae</name>
    <name type="common">Old World monkeys</name>
    <dbReference type="NCBI Taxonomy" id="9527"/>
</organismHost>
<keyword evidence="25 26" id="KW-1160">Virus entry into host cell</keyword>
<keyword evidence="15 26" id="KW-1161">Viral attachment to host cell</keyword>
<dbReference type="Proteomes" id="UP000259981">
    <property type="component" value="Segment"/>
</dbReference>
<keyword evidence="22 26" id="KW-0472">Membrane</keyword>
<evidence type="ECO:0000256" key="18">
    <source>
        <dbReference type="ARBA" id="ARBA00022879"/>
    </source>
</evidence>
<dbReference type="SUPFAM" id="SSF58069">
    <property type="entry name" value="Virus ectodomain"/>
    <property type="match status" value="1"/>
</dbReference>
<dbReference type="CDD" id="cd09909">
    <property type="entry name" value="HIV-1-like_HR1-HR2"/>
    <property type="match status" value="1"/>
</dbReference>
<feature type="domain" description="Retroviral envelope protein GP41-like" evidence="28">
    <location>
        <begin position="521"/>
        <end position="712"/>
    </location>
</feature>
<organismHost>
    <name type="scientific">Pan troglodytes</name>
    <name type="common">Chimpanzee</name>
    <dbReference type="NCBI Taxonomy" id="9598"/>
</organismHost>
<evidence type="ECO:0000256" key="7">
    <source>
        <dbReference type="ARBA" id="ARBA00022506"/>
    </source>
</evidence>
<dbReference type="GO" id="GO:0005198">
    <property type="term" value="F:structural molecule activity"/>
    <property type="evidence" value="ECO:0007669"/>
    <property type="project" value="InterPro"/>
</dbReference>
<keyword evidence="19 26" id="KW-1133">Transmembrane helix</keyword>
<keyword evidence="7 26" id="KW-1168">Fusion of virus membrane with host membrane</keyword>
<keyword evidence="20 26" id="KW-1039">Host endosome</keyword>
<dbReference type="Gene3D" id="1.20.5.490">
    <property type="entry name" value="Single helix bin"/>
    <property type="match status" value="1"/>
</dbReference>
<dbReference type="EMBL" id="AF382828">
    <property type="protein sequence ID" value="AAM34560.1"/>
    <property type="molecule type" value="Genomic_RNA"/>
</dbReference>
<keyword evidence="14" id="KW-0732">Signal</keyword>
<evidence type="ECO:0000313" key="30">
    <source>
        <dbReference type="Proteomes" id="UP000259981"/>
    </source>
</evidence>
<comment type="subunit">
    <text evidence="26">The mature envelope protein (Env) consists of a homotrimer of non-covalently associated gp120-gp41 heterodimers. The resulting complex protrudes from the virus surface as a spike.</text>
</comment>
<evidence type="ECO:0000256" key="11">
    <source>
        <dbReference type="ARBA" id="ARBA00022685"/>
    </source>
</evidence>
<feature type="transmembrane region" description="Helical" evidence="26">
    <location>
        <begin position="670"/>
        <end position="697"/>
    </location>
</feature>
<evidence type="ECO:0000256" key="12">
    <source>
        <dbReference type="ARBA" id="ARBA00022692"/>
    </source>
</evidence>